<dbReference type="AlphaFoldDB" id="A0A7R7ELY8"/>
<evidence type="ECO:0000259" key="9">
    <source>
        <dbReference type="Pfam" id="PF00793"/>
    </source>
</evidence>
<reference evidence="10 11" key="1">
    <citation type="submission" date="2020-11" db="EMBL/GenBank/DDBJ databases">
        <title>Draft genome sequencing of a Lachnospiraceae strain isolated from anoxic soil subjected to BSD treatment.</title>
        <authorList>
            <person name="Uek A."/>
            <person name="Tonouchi A."/>
        </authorList>
    </citation>
    <scope>NUCLEOTIDE SEQUENCE [LARGE SCALE GENOMIC DNA]</scope>
    <source>
        <strain evidence="10 11">TB5</strain>
    </source>
</reference>
<comment type="similarity">
    <text evidence="3 8">Belongs to the class-I DAHP synthase family.</text>
</comment>
<sequence length="342" mass="38263">MSFKYVQEVMSPEELLKQFPLPAEHKLQKEKRDLEIKNVLTGESDKFLVIIGPCSADHEDSVCDYISRLAKVQDKVADKLILIPRIYTNKPRTTGEGYKGISHQPDPEKDPDLLEGLIAMRKMHLRAIAETGLTAADEMLYPENWPYVEDILSYVAVGARSVEDQQHRLTISGMDVAAGMKNPTSGDLSVMLNACVAAQASHTFLYRGFEVETSGNPLAHTILRGAVNKHGNCNANYHYEDLQLLLELYTQRDLANPAAIIDANHANSNKRFDEQPRIVKEVLHSRRVSNDIARLVKGVMIESYIEGGAQKISDHIYGKSITDPCLGWKESEELLYTIAESV</sequence>
<dbReference type="GO" id="GO:0009423">
    <property type="term" value="P:chorismate biosynthetic process"/>
    <property type="evidence" value="ECO:0007669"/>
    <property type="project" value="UniProtKB-UniPathway"/>
</dbReference>
<organism evidence="10 11">
    <name type="scientific">Anaeromicropila herbilytica</name>
    <dbReference type="NCBI Taxonomy" id="2785025"/>
    <lineage>
        <taxon>Bacteria</taxon>
        <taxon>Bacillati</taxon>
        <taxon>Bacillota</taxon>
        <taxon>Clostridia</taxon>
        <taxon>Lachnospirales</taxon>
        <taxon>Lachnospiraceae</taxon>
        <taxon>Anaeromicropila</taxon>
    </lineage>
</organism>
<gene>
    <name evidence="10" type="ORF">bsdtb5_27000</name>
</gene>
<dbReference type="PANTHER" id="PTHR21225">
    <property type="entry name" value="PHOSPHO-2-DEHYDRO-3-DEOXYHEPTONATE ALDOLASE DAHP SYNTHETASE"/>
    <property type="match status" value="1"/>
</dbReference>
<evidence type="ECO:0000256" key="3">
    <source>
        <dbReference type="ARBA" id="ARBA00007985"/>
    </source>
</evidence>
<dbReference type="Pfam" id="PF00793">
    <property type="entry name" value="DAHP_synth_1"/>
    <property type="match status" value="1"/>
</dbReference>
<dbReference type="SUPFAM" id="SSF51569">
    <property type="entry name" value="Aldolase"/>
    <property type="match status" value="1"/>
</dbReference>
<dbReference type="RefSeq" id="WP_271712526.1">
    <property type="nucleotide sequence ID" value="NZ_AP024169.1"/>
</dbReference>
<proteinExistence type="inferred from homology"/>
<evidence type="ECO:0000256" key="7">
    <source>
        <dbReference type="ARBA" id="ARBA00047508"/>
    </source>
</evidence>
<evidence type="ECO:0000256" key="5">
    <source>
        <dbReference type="ARBA" id="ARBA00022679"/>
    </source>
</evidence>
<dbReference type="PANTHER" id="PTHR21225:SF12">
    <property type="entry name" value="PHOSPHO-2-DEHYDRO-3-DEOXYHEPTONATE ALDOLASE, TYROSINE-INHIBITED"/>
    <property type="match status" value="1"/>
</dbReference>
<dbReference type="GO" id="GO:0009073">
    <property type="term" value="P:aromatic amino acid family biosynthetic process"/>
    <property type="evidence" value="ECO:0007669"/>
    <property type="project" value="UniProtKB-KW"/>
</dbReference>
<dbReference type="UniPathway" id="UPA00053">
    <property type="reaction ID" value="UER00084"/>
</dbReference>
<name>A0A7R7ELY8_9FIRM</name>
<evidence type="ECO:0000256" key="4">
    <source>
        <dbReference type="ARBA" id="ARBA00022605"/>
    </source>
</evidence>
<evidence type="ECO:0000256" key="2">
    <source>
        <dbReference type="ARBA" id="ARBA00004688"/>
    </source>
</evidence>
<evidence type="ECO:0000256" key="6">
    <source>
        <dbReference type="ARBA" id="ARBA00023141"/>
    </source>
</evidence>
<comment type="function">
    <text evidence="1 8">Stereospecific condensation of phosphoenolpyruvate (PEP) and D-erythrose-4-phosphate (E4P) giving rise to 3-deoxy-D-arabino-heptulosonate-7-phosphate (DAHP).</text>
</comment>
<comment type="catalytic activity">
    <reaction evidence="7 8">
        <text>D-erythrose 4-phosphate + phosphoenolpyruvate + H2O = 7-phospho-2-dehydro-3-deoxy-D-arabino-heptonate + phosphate</text>
        <dbReference type="Rhea" id="RHEA:14717"/>
        <dbReference type="ChEBI" id="CHEBI:15377"/>
        <dbReference type="ChEBI" id="CHEBI:16897"/>
        <dbReference type="ChEBI" id="CHEBI:43474"/>
        <dbReference type="ChEBI" id="CHEBI:58394"/>
        <dbReference type="ChEBI" id="CHEBI:58702"/>
        <dbReference type="EC" id="2.5.1.54"/>
    </reaction>
</comment>
<keyword evidence="4 8" id="KW-0028">Amino-acid biosynthesis</keyword>
<dbReference type="InterPro" id="IPR006219">
    <property type="entry name" value="DAHP_synth_1"/>
</dbReference>
<dbReference type="InterPro" id="IPR013785">
    <property type="entry name" value="Aldolase_TIM"/>
</dbReference>
<dbReference type="GO" id="GO:0008652">
    <property type="term" value="P:amino acid biosynthetic process"/>
    <property type="evidence" value="ECO:0007669"/>
    <property type="project" value="UniProtKB-KW"/>
</dbReference>
<accession>A0A7R7ELY8</accession>
<keyword evidence="11" id="KW-1185">Reference proteome</keyword>
<dbReference type="Proteomes" id="UP000595897">
    <property type="component" value="Chromosome"/>
</dbReference>
<keyword evidence="5 8" id="KW-0808">Transferase</keyword>
<evidence type="ECO:0000313" key="11">
    <source>
        <dbReference type="Proteomes" id="UP000595897"/>
    </source>
</evidence>
<dbReference type="KEGG" id="ahb:bsdtb5_27000"/>
<feature type="domain" description="DAHP synthetase I/KDSA" evidence="9">
    <location>
        <begin position="38"/>
        <end position="334"/>
    </location>
</feature>
<evidence type="ECO:0000256" key="1">
    <source>
        <dbReference type="ARBA" id="ARBA00003726"/>
    </source>
</evidence>
<evidence type="ECO:0000256" key="8">
    <source>
        <dbReference type="PIRNR" id="PIRNR001361"/>
    </source>
</evidence>
<dbReference type="PIRSF" id="PIRSF001361">
    <property type="entry name" value="DAHP_synthase"/>
    <property type="match status" value="1"/>
</dbReference>
<dbReference type="InterPro" id="IPR006218">
    <property type="entry name" value="DAHP1/KDSA"/>
</dbReference>
<dbReference type="Gene3D" id="3.20.20.70">
    <property type="entry name" value="Aldolase class I"/>
    <property type="match status" value="1"/>
</dbReference>
<comment type="pathway">
    <text evidence="2 8">Metabolic intermediate biosynthesis; chorismate biosynthesis; chorismate from D-erythrose 4-phosphate and phosphoenolpyruvate: step 1/7.</text>
</comment>
<dbReference type="EC" id="2.5.1.54" evidence="8"/>
<dbReference type="EMBL" id="AP024169">
    <property type="protein sequence ID" value="BCN31405.1"/>
    <property type="molecule type" value="Genomic_DNA"/>
</dbReference>
<protein>
    <recommendedName>
        <fullName evidence="8">Phospho-2-dehydro-3-deoxyheptonate aldolase</fullName>
        <ecNumber evidence="8">2.5.1.54</ecNumber>
    </recommendedName>
</protein>
<dbReference type="GO" id="GO:0005737">
    <property type="term" value="C:cytoplasm"/>
    <property type="evidence" value="ECO:0007669"/>
    <property type="project" value="TreeGrafter"/>
</dbReference>
<dbReference type="GO" id="GO:0003849">
    <property type="term" value="F:3-deoxy-7-phosphoheptulonate synthase activity"/>
    <property type="evidence" value="ECO:0007669"/>
    <property type="project" value="UniProtKB-EC"/>
</dbReference>
<evidence type="ECO:0000313" key="10">
    <source>
        <dbReference type="EMBL" id="BCN31405.1"/>
    </source>
</evidence>
<keyword evidence="6 8" id="KW-0057">Aromatic amino acid biosynthesis</keyword>
<dbReference type="NCBIfam" id="TIGR00034">
    <property type="entry name" value="aroFGH"/>
    <property type="match status" value="1"/>
</dbReference>